<keyword evidence="1" id="KW-0472">Membrane</keyword>
<evidence type="ECO:0000313" key="3">
    <source>
        <dbReference type="Proteomes" id="UP000499080"/>
    </source>
</evidence>
<reference evidence="2 3" key="1">
    <citation type="journal article" date="2019" name="Sci. Rep.">
        <title>Orb-weaving spider Araneus ventricosus genome elucidates the spidroin gene catalogue.</title>
        <authorList>
            <person name="Kono N."/>
            <person name="Nakamura H."/>
            <person name="Ohtoshi R."/>
            <person name="Moran D.A.P."/>
            <person name="Shinohara A."/>
            <person name="Yoshida Y."/>
            <person name="Fujiwara M."/>
            <person name="Mori M."/>
            <person name="Tomita M."/>
            <person name="Arakawa K."/>
        </authorList>
    </citation>
    <scope>NUCLEOTIDE SEQUENCE [LARGE SCALE GENOMIC DNA]</scope>
</reference>
<evidence type="ECO:0000313" key="2">
    <source>
        <dbReference type="EMBL" id="GBN91788.1"/>
    </source>
</evidence>
<feature type="transmembrane region" description="Helical" evidence="1">
    <location>
        <begin position="150"/>
        <end position="167"/>
    </location>
</feature>
<keyword evidence="3" id="KW-1185">Reference proteome</keyword>
<sequence>MQLLFYSFYNFKFCHQTLAFKGVNSEAELEDYCVYHQKDDDFLIVIGTIFKDFERKLPASLDYKIRYGSTSSGDTFPTNMKYRVNGPHDDNPYLDSFFLAWQASVEQTFINRKMIEHGKGSELGKYQVWMQKFPYPEHKNTKDSFSIVNIVPWVICYGYLIFIMNIMRRVIEEKSNGSKVNVSLFLNRKLYFVSSGTAENDGHDGFHLLGQHLHELLRLCLHHHVHSDDPLQSPHEGFDGIFETHGLFPSVYRATAIHSQSHTILYGFEYILQSW</sequence>
<keyword evidence="1" id="KW-0812">Transmembrane</keyword>
<proteinExistence type="predicted"/>
<keyword evidence="1" id="KW-1133">Transmembrane helix</keyword>
<name>A0A4Y2STT8_ARAVE</name>
<evidence type="ECO:0000256" key="1">
    <source>
        <dbReference type="SAM" id="Phobius"/>
    </source>
</evidence>
<dbReference type="EMBL" id="BGPR01024058">
    <property type="protein sequence ID" value="GBN91788.1"/>
    <property type="molecule type" value="Genomic_DNA"/>
</dbReference>
<accession>A0A4Y2STT8</accession>
<dbReference type="Proteomes" id="UP000499080">
    <property type="component" value="Unassembled WGS sequence"/>
</dbReference>
<protein>
    <submittedName>
        <fullName evidence="2">Uncharacterized protein</fullName>
    </submittedName>
</protein>
<organism evidence="2 3">
    <name type="scientific">Araneus ventricosus</name>
    <name type="common">Orbweaver spider</name>
    <name type="synonym">Epeira ventricosa</name>
    <dbReference type="NCBI Taxonomy" id="182803"/>
    <lineage>
        <taxon>Eukaryota</taxon>
        <taxon>Metazoa</taxon>
        <taxon>Ecdysozoa</taxon>
        <taxon>Arthropoda</taxon>
        <taxon>Chelicerata</taxon>
        <taxon>Arachnida</taxon>
        <taxon>Araneae</taxon>
        <taxon>Araneomorphae</taxon>
        <taxon>Entelegynae</taxon>
        <taxon>Araneoidea</taxon>
        <taxon>Araneidae</taxon>
        <taxon>Araneus</taxon>
    </lineage>
</organism>
<dbReference type="AlphaFoldDB" id="A0A4Y2STT8"/>
<gene>
    <name evidence="2" type="ORF">AVEN_206512_1</name>
</gene>
<comment type="caution">
    <text evidence="2">The sequence shown here is derived from an EMBL/GenBank/DDBJ whole genome shotgun (WGS) entry which is preliminary data.</text>
</comment>